<dbReference type="EMBL" id="JAQQXS010000008">
    <property type="protein sequence ID" value="MDC8785628.1"/>
    <property type="molecule type" value="Genomic_DNA"/>
</dbReference>
<dbReference type="Proteomes" id="UP001219862">
    <property type="component" value="Unassembled WGS sequence"/>
</dbReference>
<dbReference type="RefSeq" id="WP_273596741.1">
    <property type="nucleotide sequence ID" value="NZ_JAQQXS010000008.1"/>
</dbReference>
<sequence length="424" mass="46376">MKWTKRILLSLLSLLALLILAVALVLQGQALVPTAAAVKDSDVRRAKEFLKLNDPRGVEGGPQRLVTISEADLNLLLGQAALYSKSGGAQVRLHAGQAHLQVSLTLPLPQFLPLTQRSAWLNIDAQLHETPRLPEFDQVRIGRLPVPAWAANALLRYMLHHVPPQQDVQLAKDLIRQIGFGEQYAQLHYQWQADSMERVMARVWPAPEQQRAKAYHQQLVKLTAAYPANSAVSLARLLPPLFDLARQRSQGDVALMAAENRAAILTLALHAVGKNWALLLPVARTWPPATPLVVTLAGRDDFPQHFLISAALAIEGGGPLSDAIGVYKEVADSRGGSGFSFNDIAADRAGTRLGLLAANNPAKLQQAMGAGLQERDFMPEVADLPEFLSEAEFARRYGSVDSAAYKAQMSDIEARLDQLKLWQP</sequence>
<comment type="caution">
    <text evidence="1">The sequence shown here is derived from an EMBL/GenBank/DDBJ whole genome shotgun (WGS) entry which is preliminary data.</text>
</comment>
<reference evidence="1 2" key="1">
    <citation type="submission" date="2022-10" db="EMBL/GenBank/DDBJ databases">
        <title>paucibacter sp. hw8 Genome sequencing.</title>
        <authorList>
            <person name="Park S."/>
        </authorList>
    </citation>
    <scope>NUCLEOTIDE SEQUENCE [LARGE SCALE GENOMIC DNA]</scope>
    <source>
        <strain evidence="2">hw8</strain>
    </source>
</reference>
<evidence type="ECO:0000313" key="1">
    <source>
        <dbReference type="EMBL" id="MDC8785628.1"/>
    </source>
</evidence>
<name>A0ABT5KRT5_9BURK</name>
<accession>A0ABT5KRT5</accession>
<proteinExistence type="predicted"/>
<keyword evidence="2" id="KW-1185">Reference proteome</keyword>
<organism evidence="1 2">
    <name type="scientific">Roseateles koreensis</name>
    <dbReference type="NCBI Taxonomy" id="2987526"/>
    <lineage>
        <taxon>Bacteria</taxon>
        <taxon>Pseudomonadati</taxon>
        <taxon>Pseudomonadota</taxon>
        <taxon>Betaproteobacteria</taxon>
        <taxon>Burkholderiales</taxon>
        <taxon>Sphaerotilaceae</taxon>
        <taxon>Roseateles</taxon>
    </lineage>
</organism>
<gene>
    <name evidence="1" type="ORF">PRZ01_10535</name>
</gene>
<protein>
    <submittedName>
        <fullName evidence="1">Uncharacterized protein</fullName>
    </submittedName>
</protein>
<evidence type="ECO:0000313" key="2">
    <source>
        <dbReference type="Proteomes" id="UP001219862"/>
    </source>
</evidence>